<evidence type="ECO:0000313" key="1">
    <source>
        <dbReference type="EMBL" id="OCB01818.1"/>
    </source>
</evidence>
<reference evidence="1 3" key="1">
    <citation type="submission" date="2016-07" db="EMBL/GenBank/DDBJ databases">
        <title>Draft genome of a psychrotolerant acidophile Acidithiobacillus ferrivorans strain YL15.</title>
        <authorList>
            <person name="Peng T."/>
            <person name="Ma L."/>
            <person name="Nan M."/>
            <person name="An N."/>
            <person name="Wang M."/>
            <person name="Qiu G."/>
            <person name="Zeng W."/>
        </authorList>
    </citation>
    <scope>NUCLEOTIDE SEQUENCE [LARGE SCALE GENOMIC DNA]</scope>
    <source>
        <strain evidence="1 3">YL15</strain>
    </source>
</reference>
<dbReference type="EMBL" id="CP059488">
    <property type="protein sequence ID" value="QQD72597.1"/>
    <property type="molecule type" value="Genomic_DNA"/>
</dbReference>
<dbReference type="EMBL" id="MASQ01000124">
    <property type="protein sequence ID" value="OCB01818.1"/>
    <property type="molecule type" value="Genomic_DNA"/>
</dbReference>
<proteinExistence type="predicted"/>
<protein>
    <submittedName>
        <fullName evidence="1">Uncharacterized protein</fullName>
    </submittedName>
</protein>
<dbReference type="AlphaFoldDB" id="A0A1B9BVR4"/>
<evidence type="ECO:0000313" key="2">
    <source>
        <dbReference type="EMBL" id="QQD72597.1"/>
    </source>
</evidence>
<evidence type="ECO:0000313" key="3">
    <source>
        <dbReference type="Proteomes" id="UP000093129"/>
    </source>
</evidence>
<reference evidence="2 4" key="2">
    <citation type="submission" date="2020-07" db="EMBL/GenBank/DDBJ databases">
        <title>Complete genome sequence analysis of Acidithiobacillus ferrivorans XJFY6S-08 reveals extreme environmental adaptation to alpine acid mine drainage.</title>
        <authorList>
            <person name="Yan L."/>
            <person name="Ni Y."/>
        </authorList>
    </citation>
    <scope>NUCLEOTIDE SEQUENCE [LARGE SCALE GENOMIC DNA]</scope>
    <source>
        <strain evidence="2 4">XJFY6S-08</strain>
    </source>
</reference>
<organism evidence="1 3">
    <name type="scientific">Acidithiobacillus ferrivorans</name>
    <dbReference type="NCBI Taxonomy" id="160808"/>
    <lineage>
        <taxon>Bacteria</taxon>
        <taxon>Pseudomonadati</taxon>
        <taxon>Pseudomonadota</taxon>
        <taxon>Acidithiobacillia</taxon>
        <taxon>Acidithiobacillales</taxon>
        <taxon>Acidithiobacillaceae</taxon>
        <taxon>Acidithiobacillus</taxon>
    </lineage>
</organism>
<sequence length="76" mass="8175">MTTLLTGTYGFVGHHVQATTPRLVSPCPPKWTGATAPETVAEIQPETVFTWLAAQSFVPAAFENPGESFDIKRIAS</sequence>
<accession>A0A1B9BVR4</accession>
<dbReference type="Proteomes" id="UP000093129">
    <property type="component" value="Unassembled WGS sequence"/>
</dbReference>
<dbReference type="RefSeq" id="WP_065414068.1">
    <property type="nucleotide sequence ID" value="NZ_CP059488.1"/>
</dbReference>
<evidence type="ECO:0000313" key="4">
    <source>
        <dbReference type="Proteomes" id="UP000595420"/>
    </source>
</evidence>
<name>A0A1B9BVR4_9PROT</name>
<gene>
    <name evidence="1" type="ORF">BBC27_01995</name>
    <name evidence="2" type="ORF">H2515_14670</name>
</gene>
<dbReference type="Proteomes" id="UP000595420">
    <property type="component" value="Chromosome"/>
</dbReference>